<evidence type="ECO:0000256" key="5">
    <source>
        <dbReference type="ARBA" id="ARBA00023136"/>
    </source>
</evidence>
<evidence type="ECO:0000256" key="3">
    <source>
        <dbReference type="ARBA" id="ARBA00022692"/>
    </source>
</evidence>
<evidence type="ECO:0000313" key="8">
    <source>
        <dbReference type="EMBL" id="MFD2602189.1"/>
    </source>
</evidence>
<feature type="transmembrane region" description="Helical" evidence="6">
    <location>
        <begin position="21"/>
        <end position="47"/>
    </location>
</feature>
<name>A0ABW5NVP4_9FLAO</name>
<gene>
    <name evidence="8" type="ORF">ACFSR3_08995</name>
</gene>
<evidence type="ECO:0000256" key="6">
    <source>
        <dbReference type="SAM" id="Phobius"/>
    </source>
</evidence>
<keyword evidence="9" id="KW-1185">Reference proteome</keyword>
<keyword evidence="4 6" id="KW-1133">Transmembrane helix</keyword>
<dbReference type="Proteomes" id="UP001597480">
    <property type="component" value="Unassembled WGS sequence"/>
</dbReference>
<dbReference type="RefSeq" id="WP_379820676.1">
    <property type="nucleotide sequence ID" value="NZ_JBHUMD010000017.1"/>
</dbReference>
<dbReference type="InterPro" id="IPR051791">
    <property type="entry name" value="Pra-immunoreactive"/>
</dbReference>
<dbReference type="PANTHER" id="PTHR36115">
    <property type="entry name" value="PROLINE-RICH ANTIGEN HOMOLOG-RELATED"/>
    <property type="match status" value="1"/>
</dbReference>
<evidence type="ECO:0000256" key="2">
    <source>
        <dbReference type="ARBA" id="ARBA00022475"/>
    </source>
</evidence>
<dbReference type="PANTHER" id="PTHR36115:SF4">
    <property type="entry name" value="MEMBRANE PROTEIN"/>
    <property type="match status" value="1"/>
</dbReference>
<dbReference type="EMBL" id="JBHUMD010000017">
    <property type="protein sequence ID" value="MFD2602189.1"/>
    <property type="molecule type" value="Genomic_DNA"/>
</dbReference>
<dbReference type="Pfam" id="PF06271">
    <property type="entry name" value="RDD"/>
    <property type="match status" value="1"/>
</dbReference>
<evidence type="ECO:0000256" key="1">
    <source>
        <dbReference type="ARBA" id="ARBA00004651"/>
    </source>
</evidence>
<sequence length="176" mass="19690">METSNYVAISPDMFVTWHKRLLNLIIDAATIYLIFVVLGVFAVLFSLLGFDGLSIWLTEMDGFTDRVITTLVMVLYLFTMEVLTQRTFGKYITGTMVVMEDGSKPEPRSIIIRALCRILTIEALSFIGSYPRGWHDSASGTYVVDAKKYKAALELKNSFDEIGANQINDAAVAEQI</sequence>
<comment type="caution">
    <text evidence="8">The sequence shown here is derived from an EMBL/GenBank/DDBJ whole genome shotgun (WGS) entry which is preliminary data.</text>
</comment>
<keyword evidence="3 6" id="KW-0812">Transmembrane</keyword>
<accession>A0ABW5NVP4</accession>
<evidence type="ECO:0000259" key="7">
    <source>
        <dbReference type="Pfam" id="PF06271"/>
    </source>
</evidence>
<feature type="transmembrane region" description="Helical" evidence="6">
    <location>
        <begin position="67"/>
        <end position="84"/>
    </location>
</feature>
<feature type="domain" description="RDD" evidence="7">
    <location>
        <begin position="16"/>
        <end position="127"/>
    </location>
</feature>
<evidence type="ECO:0000313" key="9">
    <source>
        <dbReference type="Proteomes" id="UP001597480"/>
    </source>
</evidence>
<comment type="subcellular location">
    <subcellularLocation>
        <location evidence="1">Cell membrane</location>
        <topology evidence="1">Multi-pass membrane protein</topology>
    </subcellularLocation>
</comment>
<keyword evidence="2" id="KW-1003">Cell membrane</keyword>
<dbReference type="InterPro" id="IPR010432">
    <property type="entry name" value="RDD"/>
</dbReference>
<protein>
    <submittedName>
        <fullName evidence="8">RDD family protein</fullName>
    </submittedName>
</protein>
<reference evidence="9" key="1">
    <citation type="journal article" date="2019" name="Int. J. Syst. Evol. Microbiol.">
        <title>The Global Catalogue of Microorganisms (GCM) 10K type strain sequencing project: providing services to taxonomists for standard genome sequencing and annotation.</title>
        <authorList>
            <consortium name="The Broad Institute Genomics Platform"/>
            <consortium name="The Broad Institute Genome Sequencing Center for Infectious Disease"/>
            <person name="Wu L."/>
            <person name="Ma J."/>
        </authorList>
    </citation>
    <scope>NUCLEOTIDE SEQUENCE [LARGE SCALE GENOMIC DNA]</scope>
    <source>
        <strain evidence="9">KCTC 42107</strain>
    </source>
</reference>
<proteinExistence type="predicted"/>
<keyword evidence="5 6" id="KW-0472">Membrane</keyword>
<organism evidence="8 9">
    <name type="scientific">Flavobacterium suzhouense</name>
    <dbReference type="NCBI Taxonomy" id="1529638"/>
    <lineage>
        <taxon>Bacteria</taxon>
        <taxon>Pseudomonadati</taxon>
        <taxon>Bacteroidota</taxon>
        <taxon>Flavobacteriia</taxon>
        <taxon>Flavobacteriales</taxon>
        <taxon>Flavobacteriaceae</taxon>
        <taxon>Flavobacterium</taxon>
    </lineage>
</organism>
<evidence type="ECO:0000256" key="4">
    <source>
        <dbReference type="ARBA" id="ARBA00022989"/>
    </source>
</evidence>